<keyword evidence="3" id="KW-1185">Reference proteome</keyword>
<evidence type="ECO:0000313" key="2">
    <source>
        <dbReference type="EMBL" id="KAK2086526.1"/>
    </source>
</evidence>
<feature type="compositionally biased region" description="Polar residues" evidence="1">
    <location>
        <begin position="92"/>
        <end position="104"/>
    </location>
</feature>
<feature type="region of interest" description="Disordered" evidence="1">
    <location>
        <begin position="29"/>
        <end position="54"/>
    </location>
</feature>
<gene>
    <name evidence="2" type="ORF">P7K49_035951</name>
</gene>
<dbReference type="Proteomes" id="UP001266305">
    <property type="component" value="Unassembled WGS sequence"/>
</dbReference>
<protein>
    <submittedName>
        <fullName evidence="2">Uncharacterized protein</fullName>
    </submittedName>
</protein>
<dbReference type="EMBL" id="JASSZA010000020">
    <property type="protein sequence ID" value="KAK2086526.1"/>
    <property type="molecule type" value="Genomic_DNA"/>
</dbReference>
<organism evidence="2 3">
    <name type="scientific">Saguinus oedipus</name>
    <name type="common">Cotton-top tamarin</name>
    <name type="synonym">Oedipomidas oedipus</name>
    <dbReference type="NCBI Taxonomy" id="9490"/>
    <lineage>
        <taxon>Eukaryota</taxon>
        <taxon>Metazoa</taxon>
        <taxon>Chordata</taxon>
        <taxon>Craniata</taxon>
        <taxon>Vertebrata</taxon>
        <taxon>Euteleostomi</taxon>
        <taxon>Mammalia</taxon>
        <taxon>Eutheria</taxon>
        <taxon>Euarchontoglires</taxon>
        <taxon>Primates</taxon>
        <taxon>Haplorrhini</taxon>
        <taxon>Platyrrhini</taxon>
        <taxon>Cebidae</taxon>
        <taxon>Callitrichinae</taxon>
        <taxon>Saguinus</taxon>
    </lineage>
</organism>
<proteinExistence type="predicted"/>
<comment type="caution">
    <text evidence="2">The sequence shown here is derived from an EMBL/GenBank/DDBJ whole genome shotgun (WGS) entry which is preliminary data.</text>
</comment>
<feature type="compositionally biased region" description="Basic and acidic residues" evidence="1">
    <location>
        <begin position="38"/>
        <end position="54"/>
    </location>
</feature>
<feature type="region of interest" description="Disordered" evidence="1">
    <location>
        <begin position="1"/>
        <end position="20"/>
    </location>
</feature>
<name>A0ABQ9TPF5_SAGOE</name>
<evidence type="ECO:0000313" key="3">
    <source>
        <dbReference type="Proteomes" id="UP001266305"/>
    </source>
</evidence>
<evidence type="ECO:0000256" key="1">
    <source>
        <dbReference type="SAM" id="MobiDB-lite"/>
    </source>
</evidence>
<feature type="region of interest" description="Disordered" evidence="1">
    <location>
        <begin position="92"/>
        <end position="117"/>
    </location>
</feature>
<accession>A0ABQ9TPF5</accession>
<sequence>MASTAQGCSSDACPGWSRRMHMVKVRREDTVTATKGGSAHDAEAPQGAEDVHDPDHRSVQVCLPSPHPVPPELQTHLIPLIQLLEEGLSSIPQEESHLQTTSAPATGVQVAGSKQAL</sequence>
<reference evidence="2 3" key="1">
    <citation type="submission" date="2023-05" db="EMBL/GenBank/DDBJ databases">
        <title>B98-5 Cell Line De Novo Hybrid Assembly: An Optical Mapping Approach.</title>
        <authorList>
            <person name="Kananen K."/>
            <person name="Auerbach J.A."/>
            <person name="Kautto E."/>
            <person name="Blachly J.S."/>
        </authorList>
    </citation>
    <scope>NUCLEOTIDE SEQUENCE [LARGE SCALE GENOMIC DNA]</scope>
    <source>
        <strain evidence="2">B95-8</strain>
        <tissue evidence="2">Cell line</tissue>
    </source>
</reference>